<dbReference type="PROSITE" id="PS00018">
    <property type="entry name" value="EF_HAND_1"/>
    <property type="match status" value="2"/>
</dbReference>
<dbReference type="InterPro" id="IPR011992">
    <property type="entry name" value="EF-hand-dom_pair"/>
</dbReference>
<reference evidence="5" key="2">
    <citation type="submission" date="2023-05" db="EMBL/GenBank/DDBJ databases">
        <authorList>
            <person name="Schelkunov M.I."/>
        </authorList>
    </citation>
    <scope>NUCLEOTIDE SEQUENCE</scope>
    <source>
        <strain evidence="5">Hsosn_3</strain>
        <tissue evidence="5">Leaf</tissue>
    </source>
</reference>
<dbReference type="Gene3D" id="1.10.238.10">
    <property type="entry name" value="EF-hand"/>
    <property type="match status" value="1"/>
</dbReference>
<comment type="caution">
    <text evidence="5">The sequence shown here is derived from an EMBL/GenBank/DDBJ whole genome shotgun (WGS) entry which is preliminary data.</text>
</comment>
<dbReference type="PANTHER" id="PTHR10891">
    <property type="entry name" value="EF-HAND CALCIUM-BINDING DOMAIN CONTAINING PROTEIN"/>
    <property type="match status" value="1"/>
</dbReference>
<evidence type="ECO:0000256" key="1">
    <source>
        <dbReference type="ARBA" id="ARBA00022723"/>
    </source>
</evidence>
<evidence type="ECO:0000256" key="2">
    <source>
        <dbReference type="ARBA" id="ARBA00022737"/>
    </source>
</evidence>
<dbReference type="FunFam" id="1.10.238.10:FF:000003">
    <property type="entry name" value="Calmodulin A"/>
    <property type="match status" value="1"/>
</dbReference>
<feature type="domain" description="EF-hand" evidence="4">
    <location>
        <begin position="148"/>
        <end position="182"/>
    </location>
</feature>
<feature type="domain" description="EF-hand" evidence="4">
    <location>
        <begin position="111"/>
        <end position="146"/>
    </location>
</feature>
<evidence type="ECO:0000259" key="4">
    <source>
        <dbReference type="PROSITE" id="PS50222"/>
    </source>
</evidence>
<protein>
    <submittedName>
        <fullName evidence="5">EF hand calcium-binding family protein</fullName>
    </submittedName>
</protein>
<dbReference type="Pfam" id="PF13499">
    <property type="entry name" value="EF-hand_7"/>
    <property type="match status" value="1"/>
</dbReference>
<dbReference type="SUPFAM" id="SSF47473">
    <property type="entry name" value="EF-hand"/>
    <property type="match status" value="1"/>
</dbReference>
<dbReference type="AlphaFoldDB" id="A0AAD8M3A5"/>
<dbReference type="InterPro" id="IPR039647">
    <property type="entry name" value="EF_hand_pair_protein_CML-like"/>
</dbReference>
<dbReference type="InterPro" id="IPR018247">
    <property type="entry name" value="EF_Hand_1_Ca_BS"/>
</dbReference>
<evidence type="ECO:0000256" key="3">
    <source>
        <dbReference type="ARBA" id="ARBA00022837"/>
    </source>
</evidence>
<keyword evidence="2" id="KW-0677">Repeat</keyword>
<dbReference type="EMBL" id="JAUIZM010000011">
    <property type="protein sequence ID" value="KAK1357723.1"/>
    <property type="molecule type" value="Genomic_DNA"/>
</dbReference>
<dbReference type="GO" id="GO:0005509">
    <property type="term" value="F:calcium ion binding"/>
    <property type="evidence" value="ECO:0007669"/>
    <property type="project" value="InterPro"/>
</dbReference>
<sequence length="182" mass="21193">MELRSFSFIYICMFLNWLTELHGIYSVKLYATIEFIFVACKSPVEDTKSEAEKRSSPDEEIDCGRENVLLRGDVEMVMERLGLFCRPRNGEMVGVTLRTDEMATLFDENEPSIDEVRQAFHLYDENCDGYIDEHELKNVLERLGIEGLSERECQDMIAAYDFNGDRKIDFAEFFKIVEDSFC</sequence>
<keyword evidence="6" id="KW-1185">Reference proteome</keyword>
<evidence type="ECO:0000313" key="5">
    <source>
        <dbReference type="EMBL" id="KAK1357723.1"/>
    </source>
</evidence>
<dbReference type="CDD" id="cd00051">
    <property type="entry name" value="EFh"/>
    <property type="match status" value="1"/>
</dbReference>
<dbReference type="PROSITE" id="PS50222">
    <property type="entry name" value="EF_HAND_2"/>
    <property type="match status" value="2"/>
</dbReference>
<accession>A0AAD8M3A5</accession>
<dbReference type="InterPro" id="IPR002048">
    <property type="entry name" value="EF_hand_dom"/>
</dbReference>
<evidence type="ECO:0000313" key="6">
    <source>
        <dbReference type="Proteomes" id="UP001237642"/>
    </source>
</evidence>
<keyword evidence="1" id="KW-0479">Metal-binding</keyword>
<dbReference type="Proteomes" id="UP001237642">
    <property type="component" value="Unassembled WGS sequence"/>
</dbReference>
<proteinExistence type="predicted"/>
<keyword evidence="3" id="KW-0106">Calcium</keyword>
<dbReference type="SMART" id="SM00054">
    <property type="entry name" value="EFh"/>
    <property type="match status" value="2"/>
</dbReference>
<reference evidence="5" key="1">
    <citation type="submission" date="2023-02" db="EMBL/GenBank/DDBJ databases">
        <title>Genome of toxic invasive species Heracleum sosnowskyi carries increased number of genes despite the absence of recent whole-genome duplications.</title>
        <authorList>
            <person name="Schelkunov M."/>
            <person name="Shtratnikova V."/>
            <person name="Makarenko M."/>
            <person name="Klepikova A."/>
            <person name="Omelchenko D."/>
            <person name="Novikova G."/>
            <person name="Obukhova E."/>
            <person name="Bogdanov V."/>
            <person name="Penin A."/>
            <person name="Logacheva M."/>
        </authorList>
    </citation>
    <scope>NUCLEOTIDE SEQUENCE</scope>
    <source>
        <strain evidence="5">Hsosn_3</strain>
        <tissue evidence="5">Leaf</tissue>
    </source>
</reference>
<name>A0AAD8M3A5_9APIA</name>
<gene>
    <name evidence="5" type="ORF">POM88_050979</name>
</gene>
<organism evidence="5 6">
    <name type="scientific">Heracleum sosnowskyi</name>
    <dbReference type="NCBI Taxonomy" id="360622"/>
    <lineage>
        <taxon>Eukaryota</taxon>
        <taxon>Viridiplantae</taxon>
        <taxon>Streptophyta</taxon>
        <taxon>Embryophyta</taxon>
        <taxon>Tracheophyta</taxon>
        <taxon>Spermatophyta</taxon>
        <taxon>Magnoliopsida</taxon>
        <taxon>eudicotyledons</taxon>
        <taxon>Gunneridae</taxon>
        <taxon>Pentapetalae</taxon>
        <taxon>asterids</taxon>
        <taxon>campanulids</taxon>
        <taxon>Apiales</taxon>
        <taxon>Apiaceae</taxon>
        <taxon>Apioideae</taxon>
        <taxon>apioid superclade</taxon>
        <taxon>Tordylieae</taxon>
        <taxon>Tordyliinae</taxon>
        <taxon>Heracleum</taxon>
    </lineage>
</organism>